<sequence length="84" mass="9500">MEMFQILQGDANKCTSDKLRRLNSWIVERSRDESNSNSCFFDLQSLQTTYPIPPVSSKSLQPSVRDNVLTASPIKTCMKELSVS</sequence>
<organism evidence="1 2">
    <name type="scientific">Oopsacas minuta</name>
    <dbReference type="NCBI Taxonomy" id="111878"/>
    <lineage>
        <taxon>Eukaryota</taxon>
        <taxon>Metazoa</taxon>
        <taxon>Porifera</taxon>
        <taxon>Hexactinellida</taxon>
        <taxon>Hexasterophora</taxon>
        <taxon>Lyssacinosida</taxon>
        <taxon>Leucopsacidae</taxon>
        <taxon>Oopsacas</taxon>
    </lineage>
</organism>
<name>A0AAV7JN88_9METZ</name>
<gene>
    <name evidence="1" type="ORF">LOD99_6085</name>
</gene>
<protein>
    <submittedName>
        <fullName evidence="1">Uncharacterized protein</fullName>
    </submittedName>
</protein>
<dbReference type="AlphaFoldDB" id="A0AAV7JN88"/>
<dbReference type="EMBL" id="JAKMXF010000313">
    <property type="protein sequence ID" value="KAI6650168.1"/>
    <property type="molecule type" value="Genomic_DNA"/>
</dbReference>
<accession>A0AAV7JN88</accession>
<evidence type="ECO:0000313" key="2">
    <source>
        <dbReference type="Proteomes" id="UP001165289"/>
    </source>
</evidence>
<comment type="caution">
    <text evidence="1">The sequence shown here is derived from an EMBL/GenBank/DDBJ whole genome shotgun (WGS) entry which is preliminary data.</text>
</comment>
<evidence type="ECO:0000313" key="1">
    <source>
        <dbReference type="EMBL" id="KAI6650168.1"/>
    </source>
</evidence>
<reference evidence="1 2" key="1">
    <citation type="journal article" date="2023" name="BMC Biol.">
        <title>The compact genome of the sponge Oopsacas minuta (Hexactinellida) is lacking key metazoan core genes.</title>
        <authorList>
            <person name="Santini S."/>
            <person name="Schenkelaars Q."/>
            <person name="Jourda C."/>
            <person name="Duchesne M."/>
            <person name="Belahbib H."/>
            <person name="Rocher C."/>
            <person name="Selva M."/>
            <person name="Riesgo A."/>
            <person name="Vervoort M."/>
            <person name="Leys S.P."/>
            <person name="Kodjabachian L."/>
            <person name="Le Bivic A."/>
            <person name="Borchiellini C."/>
            <person name="Claverie J.M."/>
            <person name="Renard E."/>
        </authorList>
    </citation>
    <scope>NUCLEOTIDE SEQUENCE [LARGE SCALE GENOMIC DNA]</scope>
    <source>
        <strain evidence="1">SPO-2</strain>
    </source>
</reference>
<proteinExistence type="predicted"/>
<keyword evidence="2" id="KW-1185">Reference proteome</keyword>
<dbReference type="Proteomes" id="UP001165289">
    <property type="component" value="Unassembled WGS sequence"/>
</dbReference>